<dbReference type="RefSeq" id="WP_047253711.1">
    <property type="nucleotide sequence ID" value="NZ_CP011545.1"/>
</dbReference>
<evidence type="ECO:0000256" key="1">
    <source>
        <dbReference type="SAM" id="MobiDB-lite"/>
    </source>
</evidence>
<keyword evidence="3" id="KW-1185">Reference proteome</keyword>
<dbReference type="AlphaFoldDB" id="A0A0G3H9W2"/>
<name>A0A0G3H9W2_9CORY</name>
<dbReference type="Proteomes" id="UP000035540">
    <property type="component" value="Chromosome"/>
</dbReference>
<dbReference type="KEGG" id="cted:CTEST_10760"/>
<proteinExistence type="predicted"/>
<reference evidence="3" key="2">
    <citation type="submission" date="2015-05" db="EMBL/GenBank/DDBJ databases">
        <title>Complete genome sequence of Corynebacterium testudinoris DSM 44614, recovered from necrotic lesions in the mouth of a tortoise.</title>
        <authorList>
            <person name="Ruckert C."/>
            <person name="Albersmeier A."/>
            <person name="Winkler A."/>
            <person name="Tauch A."/>
        </authorList>
    </citation>
    <scope>NUCLEOTIDE SEQUENCE [LARGE SCALE GENOMIC DNA]</scope>
    <source>
        <strain evidence="3">DSM 44614</strain>
    </source>
</reference>
<gene>
    <name evidence="2" type="ORF">CTEST_10760</name>
</gene>
<accession>A0A0G3H9W2</accession>
<protein>
    <submittedName>
        <fullName evidence="2">Putative DUF2017 family protein</fullName>
    </submittedName>
</protein>
<dbReference type="PATRIC" id="fig|136857.5.peg.2133"/>
<evidence type="ECO:0000313" key="3">
    <source>
        <dbReference type="Proteomes" id="UP000035540"/>
    </source>
</evidence>
<dbReference type="OrthoDB" id="3268479at2"/>
<dbReference type="STRING" id="136857.CTEST_10760"/>
<organism evidence="2 3">
    <name type="scientific">Corynebacterium testudinoris</name>
    <dbReference type="NCBI Taxonomy" id="136857"/>
    <lineage>
        <taxon>Bacteria</taxon>
        <taxon>Bacillati</taxon>
        <taxon>Actinomycetota</taxon>
        <taxon>Actinomycetes</taxon>
        <taxon>Mycobacteriales</taxon>
        <taxon>Corynebacteriaceae</taxon>
        <taxon>Corynebacterium</taxon>
    </lineage>
</organism>
<dbReference type="Pfam" id="PF09438">
    <property type="entry name" value="DUF2017"/>
    <property type="match status" value="1"/>
</dbReference>
<dbReference type="EMBL" id="CP011545">
    <property type="protein sequence ID" value="AKK09570.1"/>
    <property type="molecule type" value="Genomic_DNA"/>
</dbReference>
<sequence>MKNWKRKKGLMRAPKFTTVLEPMEREVLGNLTAAVSEAIMARAQSAPRDELSELTGIPSGHKDAPEDPAMARLLPDFEREGDEEYEGDNSLLRSLHENDICRAKLANLQVIAEVVGPDGGVELTLSEEQAWAFIAGLNDLRLYLSATPGGIDEAVDADREMLVEWLGFNQDSLLTALKGE</sequence>
<dbReference type="InterPro" id="IPR018561">
    <property type="entry name" value="AosR"/>
</dbReference>
<reference evidence="2 3" key="1">
    <citation type="journal article" date="2015" name="Genome Announc.">
        <title>Complete Genome Sequence of the Type Strain Corynebacterium testudinoris DSM 44614, Recovered from Necrotic Lesions in the Mouth of a Tortoise.</title>
        <authorList>
            <person name="Ruckert C."/>
            <person name="Kriete M."/>
            <person name="Jaenicke S."/>
            <person name="Winkler A."/>
            <person name="Tauch A."/>
        </authorList>
    </citation>
    <scope>NUCLEOTIDE SEQUENCE [LARGE SCALE GENOMIC DNA]</scope>
    <source>
        <strain evidence="2 3">DSM 44614</strain>
    </source>
</reference>
<feature type="region of interest" description="Disordered" evidence="1">
    <location>
        <begin position="46"/>
        <end position="68"/>
    </location>
</feature>
<evidence type="ECO:0000313" key="2">
    <source>
        <dbReference type="EMBL" id="AKK09570.1"/>
    </source>
</evidence>